<dbReference type="OMA" id="WCEESAI"/>
<dbReference type="PANTHER" id="PTHR47926">
    <property type="entry name" value="PENTATRICOPEPTIDE REPEAT-CONTAINING PROTEIN"/>
    <property type="match status" value="1"/>
</dbReference>
<protein>
    <recommendedName>
        <fullName evidence="4">DYW domain-containing protein</fullName>
    </recommendedName>
</protein>
<evidence type="ECO:0000313" key="6">
    <source>
        <dbReference type="Proteomes" id="UP000243459"/>
    </source>
</evidence>
<sequence length="558" mass="62914">MDSSHRYNEATNLEVSGDSEDSATTMSSAGPEEEEDDAESCVNGGDDDCGCRDERWISWSTWCEESAIEYETAEVDGRDAPREAYASSSTPINSFAFFKSYTHPPNNGNSFTFQSLLKSCSKSRSIAHSTQLHCLISKLGFICCTSVQKALLKCYVVCGRLHVARFLFDEMLERDIVSYNIMISGYFELGDTLSAIELFECAPNPNRVSWTAMVTGFCNNGDSLMARRYFDEMPDKDLVSWNAMISGYVRNQQPLQALHLFVLMQMERFRPNRVSIVSVLLACASSGALDAGKWIHVYVNKNKFRLDAFLGSALIDMYTKCGAVEFGLDVFTSLKAKNTCVWNTMINGLALNGHARRALDVFDQMQLGASIRPDEITFVGILMACSHGGFLEEGRRHFYCTSKKWKEVEKIRKIMKNMGIEKIPGSSSIEINNMIHEFISGNKSHPRYTDICAELEELRKKMNTEGYHAEITEVLYDIDEEEKEHALGHHSEKLAIGFGLISTAPGTTLRIFKNLRVCTDCHSATKLISKICKREIIVRDRVRFHHFKDGVCSCNDFW</sequence>
<feature type="region of interest" description="Disordered" evidence="3">
    <location>
        <begin position="1"/>
        <end position="43"/>
    </location>
</feature>
<evidence type="ECO:0000256" key="1">
    <source>
        <dbReference type="ARBA" id="ARBA00022737"/>
    </source>
</evidence>
<evidence type="ECO:0000313" key="5">
    <source>
        <dbReference type="EMBL" id="ONK63325.1"/>
    </source>
</evidence>
<evidence type="ECO:0000256" key="2">
    <source>
        <dbReference type="PROSITE-ProRule" id="PRU00708"/>
    </source>
</evidence>
<evidence type="ECO:0000259" key="4">
    <source>
        <dbReference type="Pfam" id="PF14432"/>
    </source>
</evidence>
<dbReference type="GO" id="GO:0009451">
    <property type="term" value="P:RNA modification"/>
    <property type="evidence" value="ECO:0007669"/>
    <property type="project" value="InterPro"/>
</dbReference>
<keyword evidence="6" id="KW-1185">Reference proteome</keyword>
<dbReference type="InterPro" id="IPR032867">
    <property type="entry name" value="DYW_dom"/>
</dbReference>
<name>A0A5P1EBR5_ASPOF</name>
<feature type="domain" description="DYW" evidence="4">
    <location>
        <begin position="466"/>
        <end position="558"/>
    </location>
</feature>
<organism evidence="5 6">
    <name type="scientific">Asparagus officinalis</name>
    <name type="common">Garden asparagus</name>
    <dbReference type="NCBI Taxonomy" id="4686"/>
    <lineage>
        <taxon>Eukaryota</taxon>
        <taxon>Viridiplantae</taxon>
        <taxon>Streptophyta</taxon>
        <taxon>Embryophyta</taxon>
        <taxon>Tracheophyta</taxon>
        <taxon>Spermatophyta</taxon>
        <taxon>Magnoliopsida</taxon>
        <taxon>Liliopsida</taxon>
        <taxon>Asparagales</taxon>
        <taxon>Asparagaceae</taxon>
        <taxon>Asparagoideae</taxon>
        <taxon>Asparagus</taxon>
    </lineage>
</organism>
<dbReference type="PANTHER" id="PTHR47926:SF436">
    <property type="entry name" value="PENTATRICOPEPTIDE REPEAT-CONTAINING PROTEIN ELI1, CHLOROPLASTIC-LIKE ISOFORM X2"/>
    <property type="match status" value="1"/>
</dbReference>
<dbReference type="Gene3D" id="1.25.40.10">
    <property type="entry name" value="Tetratricopeptide repeat domain"/>
    <property type="match status" value="2"/>
</dbReference>
<dbReference type="Pfam" id="PF14432">
    <property type="entry name" value="DYW_deaminase"/>
    <property type="match status" value="1"/>
</dbReference>
<dbReference type="Pfam" id="PF20431">
    <property type="entry name" value="E_motif"/>
    <property type="match status" value="1"/>
</dbReference>
<gene>
    <name evidence="5" type="ORF">A4U43_C07F13840</name>
</gene>
<dbReference type="Pfam" id="PF13041">
    <property type="entry name" value="PPR_2"/>
    <property type="match status" value="2"/>
</dbReference>
<dbReference type="PROSITE" id="PS51375">
    <property type="entry name" value="PPR"/>
    <property type="match status" value="3"/>
</dbReference>
<dbReference type="NCBIfam" id="TIGR00756">
    <property type="entry name" value="PPR"/>
    <property type="match status" value="4"/>
</dbReference>
<evidence type="ECO:0000256" key="3">
    <source>
        <dbReference type="SAM" id="MobiDB-lite"/>
    </source>
</evidence>
<dbReference type="Proteomes" id="UP000243459">
    <property type="component" value="Chromosome 7"/>
</dbReference>
<feature type="repeat" description="PPR" evidence="2">
    <location>
        <begin position="206"/>
        <end position="236"/>
    </location>
</feature>
<accession>A0A5P1EBR5</accession>
<dbReference type="InterPro" id="IPR046960">
    <property type="entry name" value="PPR_At4g14850-like_plant"/>
</dbReference>
<feature type="repeat" description="PPR" evidence="2">
    <location>
        <begin position="237"/>
        <end position="271"/>
    </location>
</feature>
<dbReference type="GO" id="GO:0008270">
    <property type="term" value="F:zinc ion binding"/>
    <property type="evidence" value="ECO:0007669"/>
    <property type="project" value="InterPro"/>
</dbReference>
<dbReference type="GO" id="GO:0003723">
    <property type="term" value="F:RNA binding"/>
    <property type="evidence" value="ECO:0007669"/>
    <property type="project" value="InterPro"/>
</dbReference>
<feature type="repeat" description="PPR" evidence="2">
    <location>
        <begin position="338"/>
        <end position="368"/>
    </location>
</feature>
<dbReference type="InterPro" id="IPR002885">
    <property type="entry name" value="PPR_rpt"/>
</dbReference>
<dbReference type="Gramene" id="ONK63325">
    <property type="protein sequence ID" value="ONK63325"/>
    <property type="gene ID" value="A4U43_C07F13840"/>
</dbReference>
<keyword evidence="1" id="KW-0677">Repeat</keyword>
<dbReference type="InterPro" id="IPR046848">
    <property type="entry name" value="E_motif"/>
</dbReference>
<dbReference type="Pfam" id="PF01535">
    <property type="entry name" value="PPR"/>
    <property type="match status" value="2"/>
</dbReference>
<dbReference type="InterPro" id="IPR011990">
    <property type="entry name" value="TPR-like_helical_dom_sf"/>
</dbReference>
<dbReference type="FunFam" id="1.25.40.10:FF:000031">
    <property type="entry name" value="Pentatricopeptide repeat-containing protein mitochondrial"/>
    <property type="match status" value="1"/>
</dbReference>
<dbReference type="EMBL" id="CM007387">
    <property type="protein sequence ID" value="ONK63325.1"/>
    <property type="molecule type" value="Genomic_DNA"/>
</dbReference>
<dbReference type="AlphaFoldDB" id="A0A5P1EBR5"/>
<proteinExistence type="predicted"/>
<reference evidence="6" key="1">
    <citation type="journal article" date="2017" name="Nat. Commun.">
        <title>The asparagus genome sheds light on the origin and evolution of a young Y chromosome.</title>
        <authorList>
            <person name="Harkess A."/>
            <person name="Zhou J."/>
            <person name="Xu C."/>
            <person name="Bowers J.E."/>
            <person name="Van der Hulst R."/>
            <person name="Ayyampalayam S."/>
            <person name="Mercati F."/>
            <person name="Riccardi P."/>
            <person name="McKain M.R."/>
            <person name="Kakrana A."/>
            <person name="Tang H."/>
            <person name="Ray J."/>
            <person name="Groenendijk J."/>
            <person name="Arikit S."/>
            <person name="Mathioni S.M."/>
            <person name="Nakano M."/>
            <person name="Shan H."/>
            <person name="Telgmann-Rauber A."/>
            <person name="Kanno A."/>
            <person name="Yue Z."/>
            <person name="Chen H."/>
            <person name="Li W."/>
            <person name="Chen Y."/>
            <person name="Xu X."/>
            <person name="Zhang Y."/>
            <person name="Luo S."/>
            <person name="Chen H."/>
            <person name="Gao J."/>
            <person name="Mao Z."/>
            <person name="Pires J.C."/>
            <person name="Luo M."/>
            <person name="Kudrna D."/>
            <person name="Wing R.A."/>
            <person name="Meyers B.C."/>
            <person name="Yi K."/>
            <person name="Kong H."/>
            <person name="Lavrijsen P."/>
            <person name="Sunseri F."/>
            <person name="Falavigna A."/>
            <person name="Ye Y."/>
            <person name="Leebens-Mack J.H."/>
            <person name="Chen G."/>
        </authorList>
    </citation>
    <scope>NUCLEOTIDE SEQUENCE [LARGE SCALE GENOMIC DNA]</scope>
    <source>
        <strain evidence="6">cv. DH0086</strain>
    </source>
</reference>